<dbReference type="Proteomes" id="UP000794436">
    <property type="component" value="Unassembled WGS sequence"/>
</dbReference>
<gene>
    <name evidence="2" type="ORF">Poli38472_013375</name>
</gene>
<keyword evidence="3" id="KW-1185">Reference proteome</keyword>
<keyword evidence="1" id="KW-0175">Coiled coil</keyword>
<dbReference type="EMBL" id="SPLM01000113">
    <property type="protein sequence ID" value="TMW57901.1"/>
    <property type="molecule type" value="Genomic_DNA"/>
</dbReference>
<proteinExistence type="predicted"/>
<evidence type="ECO:0000313" key="3">
    <source>
        <dbReference type="Proteomes" id="UP000794436"/>
    </source>
</evidence>
<dbReference type="OrthoDB" id="148089at2759"/>
<name>A0A8K1FD35_PYTOL</name>
<evidence type="ECO:0000256" key="1">
    <source>
        <dbReference type="SAM" id="Coils"/>
    </source>
</evidence>
<organism evidence="2 3">
    <name type="scientific">Pythium oligandrum</name>
    <name type="common">Mycoparasitic fungus</name>
    <dbReference type="NCBI Taxonomy" id="41045"/>
    <lineage>
        <taxon>Eukaryota</taxon>
        <taxon>Sar</taxon>
        <taxon>Stramenopiles</taxon>
        <taxon>Oomycota</taxon>
        <taxon>Peronosporomycetes</taxon>
        <taxon>Pythiales</taxon>
        <taxon>Pythiaceae</taxon>
        <taxon>Pythium</taxon>
    </lineage>
</organism>
<protein>
    <submittedName>
        <fullName evidence="2">Uncharacterized protein</fullName>
    </submittedName>
</protein>
<accession>A0A8K1FD35</accession>
<reference evidence="2" key="1">
    <citation type="submission" date="2019-03" db="EMBL/GenBank/DDBJ databases">
        <title>Long read genome sequence of the mycoparasitic Pythium oligandrum ATCC 38472 isolated from sugarbeet rhizosphere.</title>
        <authorList>
            <person name="Gaulin E."/>
        </authorList>
    </citation>
    <scope>NUCLEOTIDE SEQUENCE</scope>
    <source>
        <strain evidence="2">ATCC 38472_TT</strain>
    </source>
</reference>
<evidence type="ECO:0000313" key="2">
    <source>
        <dbReference type="EMBL" id="TMW57901.1"/>
    </source>
</evidence>
<sequence length="381" mass="43987">METATAAHDAELPLLAPVMAPMTKEEQKERQRLHVRRTYYRKLNLLQSLRDQVSQLEDEYAELLNQKHLQEAYALLADASEPNSRDQLSSQLVELLEVKDQLRERNDAMQAALAEYKQFAVKMERIMKREEIVDDESSSDELATRQDFASRQPTIVIPTLRKSIQPSFCREIAQRTYAEMTIFRDSPHFLTTGVSVFGWRDRRLLDGDRVKFLLKKKFVGIGVHELALRGWNFLSSPKKFLTLYSPSMNPRIIPIQRVDDNNVVMLRVLSSPDGLTLVKFFFLISLFDIPEGQGIILRSLDQELLAPYTNPPGVQEQWADYYTWITFERRGDMDEHCLASFGGELHSSLAIGSDTWMLEVLFIALRWERNVVGPVFTLECQ</sequence>
<feature type="coiled-coil region" evidence="1">
    <location>
        <begin position="39"/>
        <end position="119"/>
    </location>
</feature>
<comment type="caution">
    <text evidence="2">The sequence shown here is derived from an EMBL/GenBank/DDBJ whole genome shotgun (WGS) entry which is preliminary data.</text>
</comment>
<dbReference type="AlphaFoldDB" id="A0A8K1FD35"/>